<proteinExistence type="predicted"/>
<feature type="region of interest" description="Disordered" evidence="1">
    <location>
        <begin position="189"/>
        <end position="216"/>
    </location>
</feature>
<dbReference type="AlphaFoldDB" id="A0ABD0YHP4"/>
<evidence type="ECO:0000256" key="1">
    <source>
        <dbReference type="SAM" id="MobiDB-lite"/>
    </source>
</evidence>
<reference evidence="2 3" key="1">
    <citation type="submission" date="2024-07" db="EMBL/GenBank/DDBJ databases">
        <title>Chromosome-level genome assembly of the water stick insect Ranatra chinensis (Heteroptera: Nepidae).</title>
        <authorList>
            <person name="Liu X."/>
        </authorList>
    </citation>
    <scope>NUCLEOTIDE SEQUENCE [LARGE SCALE GENOMIC DNA]</scope>
    <source>
        <strain evidence="2">Cailab_2021Rc</strain>
        <tissue evidence="2">Muscle</tissue>
    </source>
</reference>
<evidence type="ECO:0000313" key="3">
    <source>
        <dbReference type="Proteomes" id="UP001558652"/>
    </source>
</evidence>
<feature type="region of interest" description="Disordered" evidence="1">
    <location>
        <begin position="1"/>
        <end position="83"/>
    </location>
</feature>
<evidence type="ECO:0000313" key="2">
    <source>
        <dbReference type="EMBL" id="KAL1130815.1"/>
    </source>
</evidence>
<accession>A0ABD0YHP4</accession>
<gene>
    <name evidence="2" type="ORF">AAG570_012056</name>
</gene>
<keyword evidence="3" id="KW-1185">Reference proteome</keyword>
<dbReference type="EMBL" id="JBFDAA010000007">
    <property type="protein sequence ID" value="KAL1130815.1"/>
    <property type="molecule type" value="Genomic_DNA"/>
</dbReference>
<organism evidence="2 3">
    <name type="scientific">Ranatra chinensis</name>
    <dbReference type="NCBI Taxonomy" id="642074"/>
    <lineage>
        <taxon>Eukaryota</taxon>
        <taxon>Metazoa</taxon>
        <taxon>Ecdysozoa</taxon>
        <taxon>Arthropoda</taxon>
        <taxon>Hexapoda</taxon>
        <taxon>Insecta</taxon>
        <taxon>Pterygota</taxon>
        <taxon>Neoptera</taxon>
        <taxon>Paraneoptera</taxon>
        <taxon>Hemiptera</taxon>
        <taxon>Heteroptera</taxon>
        <taxon>Panheteroptera</taxon>
        <taxon>Nepomorpha</taxon>
        <taxon>Nepidae</taxon>
        <taxon>Ranatrinae</taxon>
        <taxon>Ranatra</taxon>
    </lineage>
</organism>
<sequence>MIVGPAISVDDWVPARPPKKPHLRAAYPLPPPRVPSPDLPPPSPPPLAEDEVFYSDEPLPPPPPEDQLQNHLGCPERPPYRSRNSKYERAMNASLSLDNLTKPNLRAVLLHSKSQDPPETDVHYENGSEIKRNLNNSCDHFQRNGFSPQKDKYNERYVQNRIEYKQPNYCDPHKDAIDKRNYMDLKRYSTEKKLPLEPPPDKGKRPSPLVGDQPRSLDSNLAIMHSHNQINRPGPQTPIHKKNNGHILNTNGSTQDAKPSYKNLRDNFVRSNIQNDMMEFRNGGERQSLRFSTTTQKLLVNGKIANAIHNGKISPPSRKANLVRTPSDVVRKISYSSGIHHAEPIAKFHSELLSKSPPVLPPQCPPTSHQL</sequence>
<feature type="compositionally biased region" description="Pro residues" evidence="1">
    <location>
        <begin position="28"/>
        <end position="47"/>
    </location>
</feature>
<protein>
    <submittedName>
        <fullName evidence="2">Uncharacterized protein</fullName>
    </submittedName>
</protein>
<dbReference type="Proteomes" id="UP001558652">
    <property type="component" value="Unassembled WGS sequence"/>
</dbReference>
<feature type="compositionally biased region" description="Basic and acidic residues" evidence="1">
    <location>
        <begin position="189"/>
        <end position="204"/>
    </location>
</feature>
<name>A0ABD0YHP4_9HEMI</name>
<comment type="caution">
    <text evidence="2">The sequence shown here is derived from an EMBL/GenBank/DDBJ whole genome shotgun (WGS) entry which is preliminary data.</text>
</comment>